<geneLocation type="plasmid" evidence="1 2">
    <name>lpG29</name>
</geneLocation>
<dbReference type="EMBL" id="CP019367">
    <property type="protein sequence ID" value="ASJ27728.1"/>
    <property type="molecule type" value="Genomic_DNA"/>
</dbReference>
<accession>A0ABF7R010</accession>
<dbReference type="RefSeq" id="WP_088895200.1">
    <property type="nucleotide sequence ID" value="NZ_CP019367.1"/>
</dbReference>
<evidence type="ECO:0000313" key="2">
    <source>
        <dbReference type="Proteomes" id="UP000001205"/>
    </source>
</evidence>
<keyword evidence="1" id="KW-0614">Plasmid</keyword>
<sequence>MSRSIFIESSGTYRGDIVQLAKEGLEELMPYKIISRSELRQGYYVARKAVLEHNVTASFGDYSNEIGRSGIFFQEMAYKMHVFDTVQRISLKDLMYGSVSEEEVKANLELGLMKDAYHSIIFGKPEIKMEGIATLTGRSKITVSSGSTTLTTGSALHQKVVEAKRKSEEYKEKLDGFYHLLLPHKFSHLLLDLYSEPQYITVKDALLKDHNIITSVFKGLSHPILYEPNPEVMFVPMIPEIFFRRFAAADGDYIHASMESAGVIHFHPQEVVEITISS</sequence>
<protein>
    <submittedName>
        <fullName evidence="1">Uncharacterized protein</fullName>
    </submittedName>
</protein>
<dbReference type="KEGG" id="btu:BT0_G18"/>
<keyword evidence="2" id="KW-1185">Reference proteome</keyword>
<gene>
    <name evidence="1" type="ORF">BT0_G18</name>
</gene>
<dbReference type="AlphaFoldDB" id="A0ABF7R010"/>
<reference evidence="1 2" key="1">
    <citation type="submission" date="2017-01" db="EMBL/GenBank/DDBJ databases">
        <title>Reassembled and rearranged: the organization and evolution of antigen-encoding plasmids in two relapsing fever Borrelia species.</title>
        <authorList>
            <person name="Barbour A.G."/>
            <person name="Dai Q."/>
            <person name="Miller S.C."/>
            <person name="Porcella S.F."/>
            <person name="Schwan T.G."/>
            <person name="Lopez J.E."/>
        </authorList>
    </citation>
    <scope>NUCLEOTIDE SEQUENCE [LARGE SCALE GENOMIC DNA]</scope>
    <source>
        <strain evidence="1 2">91E135</strain>
        <plasmid evidence="1 2">lpG29</plasmid>
    </source>
</reference>
<name>A0ABF7R010_BORT9</name>
<evidence type="ECO:0000313" key="1">
    <source>
        <dbReference type="EMBL" id="ASJ27728.1"/>
    </source>
</evidence>
<dbReference type="Proteomes" id="UP000001205">
    <property type="component" value="Plasmid lpG29"/>
</dbReference>
<proteinExistence type="predicted"/>
<organism evidence="1 2">
    <name type="scientific">Borrelia turicatae (strain 91E135)</name>
    <dbReference type="NCBI Taxonomy" id="314724"/>
    <lineage>
        <taxon>Bacteria</taxon>
        <taxon>Pseudomonadati</taxon>
        <taxon>Spirochaetota</taxon>
        <taxon>Spirochaetia</taxon>
        <taxon>Spirochaetales</taxon>
        <taxon>Borreliaceae</taxon>
        <taxon>Borrelia</taxon>
    </lineage>
</organism>